<evidence type="ECO:0000313" key="2">
    <source>
        <dbReference type="Proteomes" id="UP001446871"/>
    </source>
</evidence>
<protein>
    <submittedName>
        <fullName evidence="1">Uncharacterized protein</fullName>
    </submittedName>
</protein>
<reference evidence="1 2" key="1">
    <citation type="submission" date="2023-01" db="EMBL/GenBank/DDBJ databases">
        <title>Analysis of 21 Apiospora genomes using comparative genomics revels a genus with tremendous synthesis potential of carbohydrate active enzymes and secondary metabolites.</title>
        <authorList>
            <person name="Sorensen T."/>
        </authorList>
    </citation>
    <scope>NUCLEOTIDE SEQUENCE [LARGE SCALE GENOMIC DNA]</scope>
    <source>
        <strain evidence="1 2">CBS 83171</strain>
    </source>
</reference>
<dbReference type="EMBL" id="JAQQWM010000007">
    <property type="protein sequence ID" value="KAK8057399.1"/>
    <property type="molecule type" value="Genomic_DNA"/>
</dbReference>
<accession>A0ABR1UES8</accession>
<sequence>MVDESVYGEDGIAHALGVQALHGLGTGRCGVFKNANDKKKCDTTADYRFDVFIYDSAGTLVGEADLLDIPSGSTASMGGTVLPSAFGVTAPNVDGDAVYMTYGDQNWGSNDQAHQCNFGKFDSGNRDGDCGFAC</sequence>
<organism evidence="1 2">
    <name type="scientific">Apiospora saccharicola</name>
    <dbReference type="NCBI Taxonomy" id="335842"/>
    <lineage>
        <taxon>Eukaryota</taxon>
        <taxon>Fungi</taxon>
        <taxon>Dikarya</taxon>
        <taxon>Ascomycota</taxon>
        <taxon>Pezizomycotina</taxon>
        <taxon>Sordariomycetes</taxon>
        <taxon>Xylariomycetidae</taxon>
        <taxon>Amphisphaeriales</taxon>
        <taxon>Apiosporaceae</taxon>
        <taxon>Apiospora</taxon>
    </lineage>
</organism>
<dbReference type="Proteomes" id="UP001446871">
    <property type="component" value="Unassembled WGS sequence"/>
</dbReference>
<evidence type="ECO:0000313" key="1">
    <source>
        <dbReference type="EMBL" id="KAK8057399.1"/>
    </source>
</evidence>
<name>A0ABR1UES8_9PEZI</name>
<gene>
    <name evidence="1" type="ORF">PG996_011336</name>
</gene>
<keyword evidence="2" id="KW-1185">Reference proteome</keyword>
<comment type="caution">
    <text evidence="1">The sequence shown here is derived from an EMBL/GenBank/DDBJ whole genome shotgun (WGS) entry which is preliminary data.</text>
</comment>
<proteinExistence type="predicted"/>